<dbReference type="EMBL" id="VSSQ01000103">
    <property type="protein sequence ID" value="MPL77053.1"/>
    <property type="molecule type" value="Genomic_DNA"/>
</dbReference>
<proteinExistence type="predicted"/>
<dbReference type="Gene3D" id="3.40.50.11900">
    <property type="match status" value="1"/>
</dbReference>
<accession>A0A644UDH9</accession>
<protein>
    <recommendedName>
        <fullName evidence="1">DUF2229 domain-containing protein</fullName>
    </recommendedName>
</protein>
<dbReference type="InterPro" id="IPR018709">
    <property type="entry name" value="CoA_activase_DUF2229"/>
</dbReference>
<dbReference type="AlphaFoldDB" id="A0A644UDH9"/>
<organism evidence="2">
    <name type="scientific">bioreactor metagenome</name>
    <dbReference type="NCBI Taxonomy" id="1076179"/>
    <lineage>
        <taxon>unclassified sequences</taxon>
        <taxon>metagenomes</taxon>
        <taxon>ecological metagenomes</taxon>
    </lineage>
</organism>
<reference evidence="2" key="1">
    <citation type="submission" date="2019-08" db="EMBL/GenBank/DDBJ databases">
        <authorList>
            <person name="Kucharzyk K."/>
            <person name="Murdoch R.W."/>
            <person name="Higgins S."/>
            <person name="Loffler F."/>
        </authorList>
    </citation>
    <scope>NUCLEOTIDE SEQUENCE</scope>
</reference>
<feature type="domain" description="DUF2229" evidence="1">
    <location>
        <begin position="4"/>
        <end position="198"/>
    </location>
</feature>
<sequence>MGIRVGIPRCLLFYQYGAIWEKFLGELGAEVLVSGDTTRQIMDAGGELDEVCLPVKVAFGHVHELADKVDYLFLPRMISVAEGQYTCPKIIGMSDLLRTNMAGLPAIIDVDVNLRQKKRNLYKAINEIGKIFNKGPLASFYAWHKAKQNQRKVTVAALAGRRVALIGHPYIIHDRQISMDVIKRLHKLNFNVFTPEMIASRDAEQAAKAIGKRIFWSYSHHMAGAALAYMKPGKLVDGIIFMTSFSCGPDAITAEIVSQHAHSNGLPYMLLTVDEHTAEAGFVTRIEAFTDMLNRRCALC</sequence>
<dbReference type="PANTHER" id="PTHR32329">
    <property type="entry name" value="BIFUNCTIONAL PROTEIN [INCLUDES 2-HYDROXYACYL-COA DEHYDRATASE (N-TER) AND ITS ACTIVATOR DOMAIN (C_TERM)-RELATED"/>
    <property type="match status" value="1"/>
</dbReference>
<dbReference type="Pfam" id="PF09989">
    <property type="entry name" value="DUF2229"/>
    <property type="match status" value="1"/>
</dbReference>
<evidence type="ECO:0000259" key="1">
    <source>
        <dbReference type="Pfam" id="PF09989"/>
    </source>
</evidence>
<dbReference type="InterPro" id="IPR051805">
    <property type="entry name" value="Dehydratase_Activator_Redct"/>
</dbReference>
<name>A0A644UDH9_9ZZZZ</name>
<evidence type="ECO:0000313" key="2">
    <source>
        <dbReference type="EMBL" id="MPL77053.1"/>
    </source>
</evidence>
<dbReference type="PANTHER" id="PTHR32329:SF2">
    <property type="entry name" value="BIFUNCTIONAL PROTEIN [INCLUDES 2-HYDROXYACYL-COA DEHYDRATASE (N-TER) AND ITS ACTIVATOR DOMAIN (C_TERM)"/>
    <property type="match status" value="1"/>
</dbReference>
<gene>
    <name evidence="2" type="ORF">SDC9_22904</name>
</gene>
<comment type="caution">
    <text evidence="2">The sequence shown here is derived from an EMBL/GenBank/DDBJ whole genome shotgun (WGS) entry which is preliminary data.</text>
</comment>